<accession>A0A4R9JVC4</accession>
<keyword evidence="2" id="KW-1185">Reference proteome</keyword>
<name>A0A4R9JVC4_9LEPT</name>
<comment type="caution">
    <text evidence="1">The sequence shown here is derived from an EMBL/GenBank/DDBJ whole genome shotgun (WGS) entry which is preliminary data.</text>
</comment>
<protein>
    <submittedName>
        <fullName evidence="1">Uncharacterized protein</fullName>
    </submittedName>
</protein>
<organism evidence="1 2">
    <name type="scientific">Leptospira ognonensis</name>
    <dbReference type="NCBI Taxonomy" id="2484945"/>
    <lineage>
        <taxon>Bacteria</taxon>
        <taxon>Pseudomonadati</taxon>
        <taxon>Spirochaetota</taxon>
        <taxon>Spirochaetia</taxon>
        <taxon>Leptospirales</taxon>
        <taxon>Leptospiraceae</taxon>
        <taxon>Leptospira</taxon>
    </lineage>
</organism>
<sequence length="225" mass="26177">MRKYTFLLILFPLLNCITMAYSKKFNFDADASPRKEFNSQPDIALGYRVEGDSRSYLFENLLIGNERRLIFNVNEDVILLSESKVLPNRLKQVVLYKSIGGELFNDKKMVSEAELIRTGIKPEEIQDHYILIRVLEKLGSFQSAQYVSIQRNDENKKMFTKEFPPREAYIYVNQIEWKQRDKLKYIGNNIFYYSGLLITMPLDVLTSPIQLIGGVYILFSGGFVK</sequence>
<reference evidence="1" key="1">
    <citation type="journal article" date="2019" name="PLoS Negl. Trop. Dis.">
        <title>Revisiting the worldwide diversity of Leptospira species in the environment.</title>
        <authorList>
            <person name="Vincent A.T."/>
            <person name="Schiettekatte O."/>
            <person name="Bourhy P."/>
            <person name="Veyrier F.J."/>
            <person name="Picardeau M."/>
        </authorList>
    </citation>
    <scope>NUCLEOTIDE SEQUENCE [LARGE SCALE GENOMIC DNA]</scope>
    <source>
        <strain evidence="1">201702476</strain>
    </source>
</reference>
<dbReference type="RefSeq" id="WP_135625021.1">
    <property type="nucleotide sequence ID" value="NZ_RQGD01000046.1"/>
</dbReference>
<evidence type="ECO:0000313" key="1">
    <source>
        <dbReference type="EMBL" id="TGL56241.1"/>
    </source>
</evidence>
<dbReference type="AlphaFoldDB" id="A0A4R9JVC4"/>
<proteinExistence type="predicted"/>
<evidence type="ECO:0000313" key="2">
    <source>
        <dbReference type="Proteomes" id="UP000297693"/>
    </source>
</evidence>
<dbReference type="EMBL" id="RQGD01000046">
    <property type="protein sequence ID" value="TGL56241.1"/>
    <property type="molecule type" value="Genomic_DNA"/>
</dbReference>
<gene>
    <name evidence="1" type="ORF">EHQ58_16525</name>
</gene>
<dbReference type="Proteomes" id="UP000297693">
    <property type="component" value="Unassembled WGS sequence"/>
</dbReference>